<dbReference type="Pfam" id="PF19077">
    <property type="entry name" value="Big_13"/>
    <property type="match status" value="1"/>
</dbReference>
<dbReference type="Pfam" id="PF09136">
    <property type="entry name" value="Glucodextran_B"/>
    <property type="match status" value="1"/>
</dbReference>
<dbReference type="EMBL" id="LCFD01000002">
    <property type="protein sequence ID" value="KKS87558.1"/>
    <property type="molecule type" value="Genomic_DNA"/>
</dbReference>
<keyword evidence="1" id="KW-0472">Membrane</keyword>
<evidence type="ECO:0000313" key="4">
    <source>
        <dbReference type="Proteomes" id="UP000034050"/>
    </source>
</evidence>
<protein>
    <recommendedName>
        <fullName evidence="2">Bacterial Ig-like domain-containing protein</fullName>
    </recommendedName>
</protein>
<dbReference type="Proteomes" id="UP000034050">
    <property type="component" value="Unassembled WGS sequence"/>
</dbReference>
<keyword evidence="1" id="KW-1133">Transmembrane helix</keyword>
<evidence type="ECO:0000259" key="2">
    <source>
        <dbReference type="Pfam" id="PF19077"/>
    </source>
</evidence>
<reference evidence="3 4" key="1">
    <citation type="journal article" date="2015" name="Nature">
        <title>rRNA introns, odd ribosomes, and small enigmatic genomes across a large radiation of phyla.</title>
        <authorList>
            <person name="Brown C.T."/>
            <person name="Hug L.A."/>
            <person name="Thomas B.C."/>
            <person name="Sharon I."/>
            <person name="Castelle C.J."/>
            <person name="Singh A."/>
            <person name="Wilkins M.J."/>
            <person name="Williams K.H."/>
            <person name="Banfield J.F."/>
        </authorList>
    </citation>
    <scope>NUCLEOTIDE SEQUENCE [LARGE SCALE GENOMIC DNA]</scope>
</reference>
<evidence type="ECO:0000313" key="3">
    <source>
        <dbReference type="EMBL" id="KKS87558.1"/>
    </source>
</evidence>
<evidence type="ECO:0000256" key="1">
    <source>
        <dbReference type="SAM" id="Phobius"/>
    </source>
</evidence>
<keyword evidence="1" id="KW-0812">Transmembrane</keyword>
<dbReference type="AlphaFoldDB" id="A0A0G1FKX7"/>
<name>A0A0G1FKX7_9BACT</name>
<gene>
    <name evidence="3" type="ORF">UV61_C0002G0279</name>
</gene>
<dbReference type="InterPro" id="IPR013783">
    <property type="entry name" value="Ig-like_fold"/>
</dbReference>
<dbReference type="InterPro" id="IPR044016">
    <property type="entry name" value="Big_13"/>
</dbReference>
<dbReference type="Gene3D" id="2.60.40.10">
    <property type="entry name" value="Immunoglobulins"/>
    <property type="match status" value="2"/>
</dbReference>
<organism evidence="3 4">
    <name type="scientific">Candidatus Gottesmanbacteria bacterium GW2011_GWB1_43_11</name>
    <dbReference type="NCBI Taxonomy" id="1618446"/>
    <lineage>
        <taxon>Bacteria</taxon>
        <taxon>Candidatus Gottesmaniibacteriota</taxon>
    </lineage>
</organism>
<sequence length="237" mass="26210">MAYSRISRIEERRTKKQLFFVIVGILAVIVFTTTVGIPLLVRVSVFLGNRKLAQPLSDSLDKTAPFPPTLSSILSATNSAEIKIEGYGEPESTLKLYLNGRDVKKVLLGGDGGFSFTDVTLTEGENNIYATLTDQSGNESSQSQELQIVYKKSAPKLEVSDPQDKQTFGKNQQEITVKGLTDPGNDIRINDRFVLVKEDGTFTYNIKLQDGENTLNIVAQDQAGNETKLERKVTYQP</sequence>
<comment type="caution">
    <text evidence="3">The sequence shown here is derived from an EMBL/GenBank/DDBJ whole genome shotgun (WGS) entry which is preliminary data.</text>
</comment>
<accession>A0A0G1FKX7</accession>
<feature type="transmembrane region" description="Helical" evidence="1">
    <location>
        <begin position="18"/>
        <end position="41"/>
    </location>
</feature>
<proteinExistence type="predicted"/>
<dbReference type="STRING" id="1618446.UV61_C0002G0279"/>
<dbReference type="NCBIfam" id="NF033510">
    <property type="entry name" value="Ca_tandemer"/>
    <property type="match status" value="2"/>
</dbReference>
<feature type="domain" description="Bacterial Ig-like" evidence="2">
    <location>
        <begin position="76"/>
        <end position="147"/>
    </location>
</feature>